<feature type="transmembrane region" description="Helical" evidence="1">
    <location>
        <begin position="38"/>
        <end position="56"/>
    </location>
</feature>
<keyword evidence="1" id="KW-1133">Transmembrane helix</keyword>
<evidence type="ECO:0000256" key="1">
    <source>
        <dbReference type="SAM" id="Phobius"/>
    </source>
</evidence>
<protein>
    <submittedName>
        <fullName evidence="2">AzlD domain-containing protein</fullName>
    </submittedName>
</protein>
<evidence type="ECO:0000313" key="3">
    <source>
        <dbReference type="Proteomes" id="UP000657177"/>
    </source>
</evidence>
<reference evidence="2" key="1">
    <citation type="submission" date="2020-06" db="EMBL/GenBank/DDBJ databases">
        <title>Novel chitinolytic bacterium.</title>
        <authorList>
            <person name="Ungkulpasvich U."/>
            <person name="Kosugi A."/>
            <person name="Uke A."/>
        </authorList>
    </citation>
    <scope>NUCLEOTIDE SEQUENCE</scope>
    <source>
        <strain evidence="2">UUS1-1</strain>
    </source>
</reference>
<dbReference type="InterPro" id="IPR008407">
    <property type="entry name" value="Brnchd-chn_aa_trnsp_AzlD"/>
</dbReference>
<dbReference type="Proteomes" id="UP000657177">
    <property type="component" value="Unassembled WGS sequence"/>
</dbReference>
<accession>A0A8J6LLP9</accession>
<keyword evidence="1" id="KW-0472">Membrane</keyword>
<feature type="transmembrane region" description="Helical" evidence="1">
    <location>
        <begin position="6"/>
        <end position="26"/>
    </location>
</feature>
<sequence length="101" mass="10951">MGRTLLAVFLMALVSYLPRVTPLVFLRQKIKSPFIQSFLYYVPYAVLGAMTFPAILSATGDTTSALAGFGVALLLAFYEKSLMTVALCASLAVYLCQLFLG</sequence>
<dbReference type="Pfam" id="PF05437">
    <property type="entry name" value="AzlD"/>
    <property type="match status" value="1"/>
</dbReference>
<dbReference type="EMBL" id="JAAKDE010000003">
    <property type="protein sequence ID" value="MBA2132348.1"/>
    <property type="molecule type" value="Genomic_DNA"/>
</dbReference>
<dbReference type="RefSeq" id="WP_181338797.1">
    <property type="nucleotide sequence ID" value="NZ_JAAKDE010000003.1"/>
</dbReference>
<name>A0A8J6LLP9_9FIRM</name>
<proteinExistence type="predicted"/>
<feature type="transmembrane region" description="Helical" evidence="1">
    <location>
        <begin position="83"/>
        <end position="100"/>
    </location>
</feature>
<gene>
    <name evidence="2" type="ORF">G5B42_02135</name>
</gene>
<keyword evidence="1" id="KW-0812">Transmembrane</keyword>
<keyword evidence="3" id="KW-1185">Reference proteome</keyword>
<evidence type="ECO:0000313" key="2">
    <source>
        <dbReference type="EMBL" id="MBA2132348.1"/>
    </source>
</evidence>
<dbReference type="AlphaFoldDB" id="A0A8J6LLP9"/>
<comment type="caution">
    <text evidence="2">The sequence shown here is derived from an EMBL/GenBank/DDBJ whole genome shotgun (WGS) entry which is preliminary data.</text>
</comment>
<organism evidence="2 3">
    <name type="scientific">Capillibacterium thermochitinicola</name>
    <dbReference type="NCBI Taxonomy" id="2699427"/>
    <lineage>
        <taxon>Bacteria</taxon>
        <taxon>Bacillati</taxon>
        <taxon>Bacillota</taxon>
        <taxon>Capillibacterium</taxon>
    </lineage>
</organism>